<dbReference type="UniPathway" id="UPA00241">
    <property type="reaction ID" value="UER00353"/>
</dbReference>
<dbReference type="SUPFAM" id="SSF52507">
    <property type="entry name" value="Homo-oligomeric flavin-containing Cys decarboxylases, HFCD"/>
    <property type="match status" value="1"/>
</dbReference>
<dbReference type="EC" id="6.3.2.5" evidence="3"/>
<dbReference type="GO" id="GO:0004633">
    <property type="term" value="F:phosphopantothenoylcysteine decarboxylase activity"/>
    <property type="evidence" value="ECO:0007669"/>
    <property type="project" value="UniProtKB-UniRule"/>
</dbReference>
<feature type="region of interest" description="Phosphopantothenoylcysteine decarboxylase" evidence="3">
    <location>
        <begin position="1"/>
        <end position="199"/>
    </location>
</feature>
<feature type="binding site" evidence="3">
    <location>
        <position position="352"/>
    </location>
    <ligand>
        <name>CTP</name>
        <dbReference type="ChEBI" id="CHEBI:37563"/>
    </ligand>
</feature>
<dbReference type="SUPFAM" id="SSF102645">
    <property type="entry name" value="CoaB-like"/>
    <property type="match status" value="1"/>
</dbReference>
<feature type="domain" description="DNA/pantothenate metabolism flavoprotein C-terminal" evidence="7">
    <location>
        <begin position="197"/>
        <end position="405"/>
    </location>
</feature>
<comment type="function">
    <text evidence="3">Catalyzes two sequential steps in the biosynthesis of coenzyme A. In the first step cysteine is conjugated to 4'-phosphopantothenate to form 4-phosphopantothenoylcysteine. In the second step the latter compound is decarboxylated to form 4'-phosphopantotheine.</text>
</comment>
<proteinExistence type="inferred from homology"/>
<comment type="function">
    <text evidence="4">Catalyzes two steps in the biosynthesis of coenzyme A. In the first step cysteine is conjugated to 4'-phosphopantothenate to form 4-phosphopantothenoylcysteine, in the latter compound is decarboxylated to form 4'-phosphopantotheine.</text>
</comment>
<evidence type="ECO:0000259" key="7">
    <source>
        <dbReference type="Pfam" id="PF04127"/>
    </source>
</evidence>
<evidence type="ECO:0000256" key="1">
    <source>
        <dbReference type="ARBA" id="ARBA00022793"/>
    </source>
</evidence>
<evidence type="ECO:0000256" key="4">
    <source>
        <dbReference type="RuleBase" id="RU364078"/>
    </source>
</evidence>
<feature type="binding site" evidence="3">
    <location>
        <position position="288"/>
    </location>
    <ligand>
        <name>CTP</name>
        <dbReference type="ChEBI" id="CHEBI:37563"/>
    </ligand>
</feature>
<comment type="pathway">
    <text evidence="3 4">Cofactor biosynthesis; coenzyme A biosynthesis; CoA from (R)-pantothenate: step 3/5.</text>
</comment>
<dbReference type="InterPro" id="IPR005252">
    <property type="entry name" value="CoaBC"/>
</dbReference>
<comment type="catalytic activity">
    <reaction evidence="3 4">
        <text>N-[(R)-4-phosphopantothenoyl]-L-cysteine + H(+) = (R)-4'-phosphopantetheine + CO2</text>
        <dbReference type="Rhea" id="RHEA:16793"/>
        <dbReference type="ChEBI" id="CHEBI:15378"/>
        <dbReference type="ChEBI" id="CHEBI:16526"/>
        <dbReference type="ChEBI" id="CHEBI:59458"/>
        <dbReference type="ChEBI" id="CHEBI:61723"/>
        <dbReference type="EC" id="4.1.1.36"/>
    </reaction>
</comment>
<evidence type="ECO:0000256" key="5">
    <source>
        <dbReference type="SAM" id="Phobius"/>
    </source>
</evidence>
<dbReference type="Gene3D" id="3.40.50.1950">
    <property type="entry name" value="Flavin prenyltransferase-like"/>
    <property type="match status" value="1"/>
</dbReference>
<keyword evidence="5" id="KW-0472">Membrane</keyword>
<comment type="similarity">
    <text evidence="3 4">In the C-terminal section; belongs to the PPC synthetase family.</text>
</comment>
<dbReference type="HAMAP" id="MF_02225">
    <property type="entry name" value="CoaBC"/>
    <property type="match status" value="1"/>
</dbReference>
<dbReference type="InterPro" id="IPR007085">
    <property type="entry name" value="DNA/pantothenate-metab_flavo_C"/>
</dbReference>
<name>A0A2U8BRR4_9RICK</name>
<keyword evidence="3" id="KW-0460">Magnesium</keyword>
<keyword evidence="9" id="KW-1185">Reference proteome</keyword>
<keyword evidence="2 3" id="KW-0456">Lyase</keyword>
<dbReference type="KEGG" id="fso:Fsol_00153"/>
<comment type="cofactor">
    <cofactor evidence="3">
        <name>Mg(2+)</name>
        <dbReference type="ChEBI" id="CHEBI:18420"/>
    </cofactor>
</comment>
<feature type="binding site" evidence="3">
    <location>
        <position position="298"/>
    </location>
    <ligand>
        <name>CTP</name>
        <dbReference type="ChEBI" id="CHEBI:37563"/>
    </ligand>
</feature>
<gene>
    <name evidence="3" type="primary">coaBC</name>
    <name evidence="8" type="ORF">Fsol_00153</name>
</gene>
<evidence type="ECO:0000313" key="8">
    <source>
        <dbReference type="EMBL" id="AWD32960.1"/>
    </source>
</evidence>
<dbReference type="Pfam" id="PF02441">
    <property type="entry name" value="Flavoprotein"/>
    <property type="match status" value="1"/>
</dbReference>
<comment type="caution">
    <text evidence="3">Lacks conserved residue(s) required for the propagation of feature annotation.</text>
</comment>
<dbReference type="EC" id="4.1.1.36" evidence="3"/>
<dbReference type="Proteomes" id="UP000244519">
    <property type="component" value="Chromosome"/>
</dbReference>
<feature type="region of interest" description="Phosphopantothenate--cysteine ligase" evidence="3">
    <location>
        <begin position="200"/>
        <end position="412"/>
    </location>
</feature>
<reference evidence="8 9" key="1">
    <citation type="journal article" date="2018" name="Genome Biol. Evol.">
        <title>The Genome Sequence of "Candidatus Fokinia solitaria": Insights on Reductive Evolution in Rickettsiales.</title>
        <authorList>
            <person name="Floriano A.M."/>
            <person name="Castelli M."/>
            <person name="Krenek S."/>
            <person name="Berendonk T.U."/>
            <person name="Bazzocchi C."/>
            <person name="Petroni G."/>
            <person name="Sassera D."/>
        </authorList>
    </citation>
    <scope>NUCLEOTIDE SEQUENCE [LARGE SCALE GENOMIC DNA]</scope>
    <source>
        <strain evidence="8">Rio ETE_ALG 3VII</strain>
    </source>
</reference>
<feature type="binding site" evidence="3">
    <location>
        <position position="334"/>
    </location>
    <ligand>
        <name>CTP</name>
        <dbReference type="ChEBI" id="CHEBI:37563"/>
    </ligand>
</feature>
<comment type="pathway">
    <text evidence="3 4">Cofactor biosynthesis; coenzyme A biosynthesis; CoA from (R)-pantothenate: step 2/5.</text>
</comment>
<comment type="catalytic activity">
    <reaction evidence="3 4">
        <text>(R)-4'-phosphopantothenate + L-cysteine + CTP = N-[(R)-4-phosphopantothenoyl]-L-cysteine + CMP + diphosphate + H(+)</text>
        <dbReference type="Rhea" id="RHEA:19397"/>
        <dbReference type="ChEBI" id="CHEBI:10986"/>
        <dbReference type="ChEBI" id="CHEBI:15378"/>
        <dbReference type="ChEBI" id="CHEBI:33019"/>
        <dbReference type="ChEBI" id="CHEBI:35235"/>
        <dbReference type="ChEBI" id="CHEBI:37563"/>
        <dbReference type="ChEBI" id="CHEBI:59458"/>
        <dbReference type="ChEBI" id="CHEBI:60377"/>
        <dbReference type="EC" id="6.3.2.5"/>
    </reaction>
</comment>
<dbReference type="GO" id="GO:0010181">
    <property type="term" value="F:FMN binding"/>
    <property type="evidence" value="ECO:0007669"/>
    <property type="project" value="UniProtKB-UniRule"/>
</dbReference>
<feature type="transmembrane region" description="Helical" evidence="5">
    <location>
        <begin position="12"/>
        <end position="33"/>
    </location>
</feature>
<organism evidence="8 9">
    <name type="scientific">Candidatus Fokinia solitaria</name>
    <dbReference type="NCBI Taxonomy" id="1802984"/>
    <lineage>
        <taxon>Bacteria</taxon>
        <taxon>Pseudomonadati</taxon>
        <taxon>Pseudomonadota</taxon>
        <taxon>Alphaproteobacteria</taxon>
        <taxon>Rickettsiales</taxon>
        <taxon>Candidatus Midichloriaceae</taxon>
        <taxon>Candidatus Fokinia</taxon>
    </lineage>
</organism>
<dbReference type="NCBIfam" id="TIGR00521">
    <property type="entry name" value="coaBC_dfp"/>
    <property type="match status" value="1"/>
</dbReference>
<keyword evidence="3" id="KW-0511">Multifunctional enzyme</keyword>
<dbReference type="GO" id="GO:0015941">
    <property type="term" value="P:pantothenate catabolic process"/>
    <property type="evidence" value="ECO:0007669"/>
    <property type="project" value="InterPro"/>
</dbReference>
<dbReference type="Gene3D" id="3.40.50.10300">
    <property type="entry name" value="CoaB-like"/>
    <property type="match status" value="1"/>
</dbReference>
<keyword evidence="3 4" id="KW-0288">FMN</keyword>
<feature type="active site" description="Proton donor" evidence="3">
    <location>
        <position position="168"/>
    </location>
</feature>
<dbReference type="GO" id="GO:0004632">
    <property type="term" value="F:phosphopantothenate--cysteine ligase activity"/>
    <property type="evidence" value="ECO:0007669"/>
    <property type="project" value="UniProtKB-UniRule"/>
</dbReference>
<feature type="binding site" evidence="3">
    <location>
        <position position="348"/>
    </location>
    <ligand>
        <name>CTP</name>
        <dbReference type="ChEBI" id="CHEBI:37563"/>
    </ligand>
</feature>
<accession>A0A2U8BRR4</accession>
<dbReference type="InterPro" id="IPR003382">
    <property type="entry name" value="Flavoprotein"/>
</dbReference>
<evidence type="ECO:0000313" key="9">
    <source>
        <dbReference type="Proteomes" id="UP000244519"/>
    </source>
</evidence>
<keyword evidence="1 3" id="KW-0210">Decarboxylase</keyword>
<comment type="similarity">
    <text evidence="3 4">In the N-terminal section; belongs to the HFCD (homo-oligomeric flavin containing Cys decarboxylase) superfamily.</text>
</comment>
<keyword evidence="3 4" id="KW-0436">Ligase</keyword>
<keyword evidence="5" id="KW-0812">Transmembrane</keyword>
<dbReference type="EMBL" id="CP025989">
    <property type="protein sequence ID" value="AWD32960.1"/>
    <property type="molecule type" value="Genomic_DNA"/>
</dbReference>
<dbReference type="OrthoDB" id="9802554at2"/>
<comment type="cofactor">
    <cofactor evidence="3">
        <name>FMN</name>
        <dbReference type="ChEBI" id="CHEBI:58210"/>
    </cofactor>
    <text evidence="3">Binds 1 FMN per subunit.</text>
</comment>
<dbReference type="PANTHER" id="PTHR14359:SF6">
    <property type="entry name" value="PHOSPHOPANTOTHENOYLCYSTEINE DECARBOXYLASE"/>
    <property type="match status" value="1"/>
</dbReference>
<dbReference type="GO" id="GO:0071513">
    <property type="term" value="C:phosphopantothenoylcysteine decarboxylase complex"/>
    <property type="evidence" value="ECO:0007669"/>
    <property type="project" value="TreeGrafter"/>
</dbReference>
<dbReference type="Pfam" id="PF04127">
    <property type="entry name" value="DFP"/>
    <property type="match status" value="1"/>
</dbReference>
<evidence type="ECO:0000259" key="6">
    <source>
        <dbReference type="Pfam" id="PF02441"/>
    </source>
</evidence>
<dbReference type="AlphaFoldDB" id="A0A2U8BRR4"/>
<dbReference type="InterPro" id="IPR036551">
    <property type="entry name" value="Flavin_trans-like"/>
</dbReference>
<evidence type="ECO:0000256" key="3">
    <source>
        <dbReference type="HAMAP-Rule" id="MF_02225"/>
    </source>
</evidence>
<sequence length="412" mass="45031">MYRFILKNYNLKFIMSIRVILGITGSIAAYKAIDLAKILCRSSCDVRIVLSKTAHNFVSILTLKSLFPKKVYEYSDTIENGEMLHISLAKTSDVVLIAPASANTISKLANGVADCLLSTLCLASRSAIVCVPAMNEGMWKNAFVQRNVEILQKNGVHILGPVDGEQACGSTGIGRMADISDIASYIIQLQTPKLLLSKKVVITAGPTREKIDPVRFLSNYSSGKMGYAIAEVARNMGADVTLISGVTSLNTPLGINFISVDSASDMLNAVDKEVHKADIYIGVAAVSDYKPESYSAQKIKKQDNTDVMKLNLEKNVDIIRYIKEKYPKIFCVGFAAETNDFEKYGLQKIKSKHLDVVAINDVSDNKVFNSDCNEILLLTKNGQSFHIPHATKDIVAAALLKYISALSEFSAP</sequence>
<protein>
    <recommendedName>
        <fullName evidence="3">Coenzyme A biosynthesis bifunctional protein CoaBC</fullName>
    </recommendedName>
    <alternativeName>
        <fullName evidence="3">DNA/pantothenate metabolism flavoprotein</fullName>
    </alternativeName>
    <alternativeName>
        <fullName evidence="3">Phosphopantothenoylcysteine synthetase/decarboxylase</fullName>
        <shortName evidence="3">PPCS-PPCDC</shortName>
    </alternativeName>
    <domain>
        <recommendedName>
            <fullName evidence="3">Phosphopantothenoylcysteine decarboxylase</fullName>
            <shortName evidence="3">PPC decarboxylase</shortName>
            <shortName evidence="3">PPC-DC</shortName>
            <ecNumber evidence="3">4.1.1.36</ecNumber>
        </recommendedName>
        <alternativeName>
            <fullName evidence="3">CoaC</fullName>
        </alternativeName>
    </domain>
    <domain>
        <recommendedName>
            <fullName evidence="3">Phosphopantothenate--cysteine ligase</fullName>
            <ecNumber evidence="3">6.3.2.5</ecNumber>
        </recommendedName>
        <alternativeName>
            <fullName evidence="3">CoaB</fullName>
        </alternativeName>
        <alternativeName>
            <fullName evidence="3">Phosphopantothenoylcysteine synthetase</fullName>
            <shortName evidence="3">PPC synthetase</shortName>
            <shortName evidence="3">PPC-S</shortName>
        </alternativeName>
    </domain>
</protein>
<dbReference type="GO" id="GO:0046872">
    <property type="term" value="F:metal ion binding"/>
    <property type="evidence" value="ECO:0007669"/>
    <property type="project" value="UniProtKB-KW"/>
</dbReference>
<keyword evidence="5" id="KW-1133">Transmembrane helix</keyword>
<evidence type="ECO:0000256" key="2">
    <source>
        <dbReference type="ARBA" id="ARBA00023239"/>
    </source>
</evidence>
<feature type="domain" description="Flavoprotein" evidence="6">
    <location>
        <begin position="18"/>
        <end position="188"/>
    </location>
</feature>
<keyword evidence="3" id="KW-0479">Metal-binding</keyword>
<dbReference type="InterPro" id="IPR035929">
    <property type="entry name" value="CoaB-like_sf"/>
</dbReference>
<dbReference type="PANTHER" id="PTHR14359">
    <property type="entry name" value="HOMO-OLIGOMERIC FLAVIN CONTAINING CYS DECARBOXYLASE FAMILY"/>
    <property type="match status" value="1"/>
</dbReference>
<dbReference type="GO" id="GO:0015937">
    <property type="term" value="P:coenzyme A biosynthetic process"/>
    <property type="evidence" value="ECO:0007669"/>
    <property type="project" value="UniProtKB-UniRule"/>
</dbReference>
<keyword evidence="3 4" id="KW-0285">Flavoprotein</keyword>